<dbReference type="AlphaFoldDB" id="A0A9I9E3U4"/>
<feature type="region of interest" description="Disordered" evidence="1">
    <location>
        <begin position="1"/>
        <end position="26"/>
    </location>
</feature>
<accession>A0A9I9E3U4</accession>
<dbReference type="Gramene" id="MELO3C028319.2.1">
    <property type="protein sequence ID" value="MELO3C028319.2.1"/>
    <property type="gene ID" value="MELO3C028319.2"/>
</dbReference>
<dbReference type="EnsemblPlants" id="MELO3C028319.2.1">
    <property type="protein sequence ID" value="MELO3C028319.2.1"/>
    <property type="gene ID" value="MELO3C028319.2"/>
</dbReference>
<feature type="compositionally biased region" description="Basic and acidic residues" evidence="1">
    <location>
        <begin position="41"/>
        <end position="61"/>
    </location>
</feature>
<feature type="compositionally biased region" description="Gly residues" evidence="1">
    <location>
        <begin position="1"/>
        <end position="15"/>
    </location>
</feature>
<feature type="region of interest" description="Disordered" evidence="1">
    <location>
        <begin position="38"/>
        <end position="61"/>
    </location>
</feature>
<name>A0A9I9E3U4_CUCME</name>
<proteinExistence type="predicted"/>
<organism evidence="2">
    <name type="scientific">Cucumis melo</name>
    <name type="common">Muskmelon</name>
    <dbReference type="NCBI Taxonomy" id="3656"/>
    <lineage>
        <taxon>Eukaryota</taxon>
        <taxon>Viridiplantae</taxon>
        <taxon>Streptophyta</taxon>
        <taxon>Embryophyta</taxon>
        <taxon>Tracheophyta</taxon>
        <taxon>Spermatophyta</taxon>
        <taxon>Magnoliopsida</taxon>
        <taxon>eudicotyledons</taxon>
        <taxon>Gunneridae</taxon>
        <taxon>Pentapetalae</taxon>
        <taxon>rosids</taxon>
        <taxon>fabids</taxon>
        <taxon>Cucurbitales</taxon>
        <taxon>Cucurbitaceae</taxon>
        <taxon>Benincaseae</taxon>
        <taxon>Cucumis</taxon>
    </lineage>
</organism>
<protein>
    <submittedName>
        <fullName evidence="2">Uncharacterized protein</fullName>
    </submittedName>
</protein>
<reference evidence="2" key="1">
    <citation type="submission" date="2023-03" db="UniProtKB">
        <authorList>
            <consortium name="EnsemblPlants"/>
        </authorList>
    </citation>
    <scope>IDENTIFICATION</scope>
</reference>
<evidence type="ECO:0000256" key="1">
    <source>
        <dbReference type="SAM" id="MobiDB-lite"/>
    </source>
</evidence>
<sequence>RTGSGFGSGQLGTGSGFFSANRQSRTIALRRPTTVTNDSWEALRETETERKREMVAETKAE</sequence>
<evidence type="ECO:0000313" key="2">
    <source>
        <dbReference type="EnsemblPlants" id="MELO3C028319.2.1"/>
    </source>
</evidence>